<dbReference type="GO" id="GO:0006412">
    <property type="term" value="P:translation"/>
    <property type="evidence" value="ECO:0007669"/>
    <property type="project" value="InterPro"/>
</dbReference>
<keyword evidence="2 4" id="KW-0689">Ribosomal protein</keyword>
<proteinExistence type="inferred from homology"/>
<dbReference type="Pfam" id="PF00935">
    <property type="entry name" value="Ribosomal_L44"/>
    <property type="match status" value="1"/>
</dbReference>
<dbReference type="SUPFAM" id="SSF57829">
    <property type="entry name" value="Zn-binding ribosomal proteins"/>
    <property type="match status" value="1"/>
</dbReference>
<dbReference type="InterPro" id="IPR000552">
    <property type="entry name" value="Ribosomal_eL44"/>
</dbReference>
<dbReference type="InterPro" id="IPR011332">
    <property type="entry name" value="Ribosomal_zn-bd"/>
</dbReference>
<dbReference type="GO" id="GO:0003735">
    <property type="term" value="F:structural constituent of ribosome"/>
    <property type="evidence" value="ECO:0007669"/>
    <property type="project" value="InterPro"/>
</dbReference>
<dbReference type="InterPro" id="IPR053708">
    <property type="entry name" value="Ribosomal_LSU_eL42"/>
</dbReference>
<organism evidence="5 6">
    <name type="scientific">Thelohanellus kitauei</name>
    <name type="common">Myxosporean</name>
    <dbReference type="NCBI Taxonomy" id="669202"/>
    <lineage>
        <taxon>Eukaryota</taxon>
        <taxon>Metazoa</taxon>
        <taxon>Cnidaria</taxon>
        <taxon>Myxozoa</taxon>
        <taxon>Myxosporea</taxon>
        <taxon>Bivalvulida</taxon>
        <taxon>Platysporina</taxon>
        <taxon>Myxobolidae</taxon>
        <taxon>Thelohanellus</taxon>
    </lineage>
</organism>
<dbReference type="EMBL" id="JWZT01003445">
    <property type="protein sequence ID" value="KII66788.1"/>
    <property type="molecule type" value="Genomic_DNA"/>
</dbReference>
<dbReference type="PANTHER" id="PTHR10369">
    <property type="entry name" value="60S RIBOSOMAL PROTEIN L36A/L44"/>
    <property type="match status" value="1"/>
</dbReference>
<dbReference type="GO" id="GO:1990904">
    <property type="term" value="C:ribonucleoprotein complex"/>
    <property type="evidence" value="ECO:0007669"/>
    <property type="project" value="UniProtKB-KW"/>
</dbReference>
<keyword evidence="6" id="KW-1185">Reference proteome</keyword>
<dbReference type="GO" id="GO:0005840">
    <property type="term" value="C:ribosome"/>
    <property type="evidence" value="ECO:0007669"/>
    <property type="project" value="UniProtKB-KW"/>
</dbReference>
<keyword evidence="3 4" id="KW-0687">Ribonucleoprotein</keyword>
<dbReference type="Gene3D" id="3.10.450.80">
    <property type="match status" value="1"/>
</dbReference>
<evidence type="ECO:0000256" key="2">
    <source>
        <dbReference type="ARBA" id="ARBA00022980"/>
    </source>
</evidence>
<dbReference type="Proteomes" id="UP000031668">
    <property type="component" value="Unassembled WGS sequence"/>
</dbReference>
<evidence type="ECO:0000256" key="1">
    <source>
        <dbReference type="ARBA" id="ARBA00009364"/>
    </source>
</evidence>
<gene>
    <name evidence="5" type="ORF">RF11_15254</name>
</gene>
<evidence type="ECO:0000256" key="3">
    <source>
        <dbReference type="ARBA" id="ARBA00023274"/>
    </source>
</evidence>
<reference evidence="5 6" key="1">
    <citation type="journal article" date="2014" name="Genome Biol. Evol.">
        <title>The genome of the myxosporean Thelohanellus kitauei shows adaptations to nutrient acquisition within its fish host.</title>
        <authorList>
            <person name="Yang Y."/>
            <person name="Xiong J."/>
            <person name="Zhou Z."/>
            <person name="Huo F."/>
            <person name="Miao W."/>
            <person name="Ran C."/>
            <person name="Liu Y."/>
            <person name="Zhang J."/>
            <person name="Feng J."/>
            <person name="Wang M."/>
            <person name="Wang M."/>
            <person name="Wang L."/>
            <person name="Yao B."/>
        </authorList>
    </citation>
    <scope>NUCLEOTIDE SEQUENCE [LARGE SCALE GENOMIC DNA]</scope>
    <source>
        <strain evidence="5">Wuqing</strain>
    </source>
</reference>
<dbReference type="AlphaFoldDB" id="A0A0C2JC97"/>
<name>A0A0C2JC97_THEKT</name>
<comment type="caution">
    <text evidence="5">The sequence shown here is derived from an EMBL/GenBank/DDBJ whole genome shotgun (WGS) entry which is preliminary data.</text>
</comment>
<accession>A0A0C2JC97</accession>
<protein>
    <recommendedName>
        <fullName evidence="7">60S ribosomal protein L44</fullName>
    </recommendedName>
</protein>
<sequence>MPKVKGDTIASRQDMVAKPNQFSTKKYSFYLIPAKTTKKIVLKLECTECKCKKQIKLKRCKHFELGGDKRKKPGHMGIIYVVELRFYFNGVVIKDCLVTMDSLQPNIKQFEKS</sequence>
<evidence type="ECO:0000313" key="6">
    <source>
        <dbReference type="Proteomes" id="UP000031668"/>
    </source>
</evidence>
<comment type="similarity">
    <text evidence="1 4">Belongs to the eukaryotic ribosomal protein eL42 family.</text>
</comment>
<evidence type="ECO:0008006" key="7">
    <source>
        <dbReference type="Google" id="ProtNLM"/>
    </source>
</evidence>
<dbReference type="PROSITE" id="PS01172">
    <property type="entry name" value="RIBOSOMAL_L44E"/>
    <property type="match status" value="1"/>
</dbReference>
<evidence type="ECO:0000313" key="5">
    <source>
        <dbReference type="EMBL" id="KII66788.1"/>
    </source>
</evidence>
<evidence type="ECO:0000256" key="4">
    <source>
        <dbReference type="RuleBase" id="RU000666"/>
    </source>
</evidence>